<dbReference type="Gene3D" id="3.30.450.20">
    <property type="entry name" value="PAS domain"/>
    <property type="match status" value="1"/>
</dbReference>
<sequence length="1308" mass="145505">MGTLTTLSVLFICVPYVSCEYLTVNEFSTTLDALVKRECSHNSISEGYQNLISRGKITIAKLEPLKNVKEYASKLYKLFLKKAEALEKVVQDVEEEATKYPWNPLLKNISFVSLTDKGENLTRHHYFNIPVNTSQSGVYVPSEVYINDSVIAHQVDWTSNLDHIFQQQNDTLNFIYFASEYGFLRTYPRYQWPLDDKLRALDARRQSWYTQYTGVPKDVLFLMDTSGSMHGQALHLANTSLRLLIENLNKNDFFAVAKFPTNRTHLTPSLIYGCFINGSCYDSLVQATSLNKQHVIQNVFRLTAHDAADYDEAIAFGMKLMSIFSAGRPASAHCNKILVLISDSDIYYNDTTVQILERYQDYVHLFTYSLSTITASGPLNDVAKRINGAFAQIPVIGALSNILRHFTDYATHFGSSKKLHPQKLDLVVHHAADIFPFKIAEEIGPMASLTMAVYNRSTGLSLLGIMGTDVSAREMVDLLQTYLNSPTDYAFMVDNNGFVLFHPLLRSYRKLSAQTIDIDIMDIEASNVTEMLTIRKHLIDNQEGVTILDDFAVFMDEVHAHRTLRTYAYTPIPETDYSICVVTATDRDIDVQYLSQKEHLDTTEGTVLIDGRDISSLLLPVNVVLSPILANCRKPSFSRILAPPTTLTTTTTTSTTTTTTPEPTTTQSSTLDQANTTLVLPLEGLFANGGPDGFPELFTTMGENATELMTNESLSRKRRDWLTDFFADDPNGVEQIKKVLRFVGEYDFGNTYYEGHFLSDLLVGLDVLQAWGSSPMSKDVISRSVFFTSGLGFIYPSHTKQEFEPLMTADFANSSIWQRVLDSHGLLFWIQPKLTEPLVPDLEWHSYFTFPPTTEPSSFTTVESEASPHPAETTTVSDKVHSLPDLPPIPEIPTTSTHRLPDLPPIPEIPTTSGVSSTDELDVTTLSDVPLNDTVGTAESTLMSEVAQVKRVLRQLRAEDVPLEAAQGDLPVASEPTTYVEDKVTETSSEITTDAGSTFDSGETESTTTTTKASTTTPLTSTTTSTTATPEIVPLPSVTVFLGAKASQGGLTNTFAVVGLTLGEAYLQNLLMQFPNCDERNTCYLLDDAAFVMAVNNEKLNYQVSHFLGHVDPPLMESLLEKSVYNKVKYYDYQAVCDSVHLGDKNCTSPATRLMPSVLKSLCRVLHPSFWASLFRHLLSATIKLAHVFIALPQMFTNTLAIDLGVDYVNCVKSTYRYYAADGANFGKQSPSLAEVSGIFTCSPECTREWSASSIPETNLKLIKTSRVCSCIKKEYDWKLTPSIAEDITICQSAQNPRYRRPITACTV</sequence>
<dbReference type="Pfam" id="PF13768">
    <property type="entry name" value="VWA_3"/>
    <property type="match status" value="1"/>
</dbReference>
<evidence type="ECO:0000256" key="12">
    <source>
        <dbReference type="ARBA" id="ARBA00023136"/>
    </source>
</evidence>
<feature type="compositionally biased region" description="Low complexity" evidence="16">
    <location>
        <begin position="997"/>
        <end position="1029"/>
    </location>
</feature>
<accession>A0A5K3EF42</accession>
<dbReference type="SUPFAM" id="SSF53300">
    <property type="entry name" value="vWA-like"/>
    <property type="match status" value="1"/>
</dbReference>
<keyword evidence="11" id="KW-0406">Ion transport</keyword>
<dbReference type="WBParaSite" id="MCU_000054-RD">
    <property type="protein sequence ID" value="MCU_000054-RD"/>
    <property type="gene ID" value="MCU_000054"/>
</dbReference>
<keyword evidence="13" id="KW-1015">Disulfide bond</keyword>
<dbReference type="Pfam" id="PF08473">
    <property type="entry name" value="VGCC_alpha2"/>
    <property type="match status" value="1"/>
</dbReference>
<evidence type="ECO:0000256" key="16">
    <source>
        <dbReference type="SAM" id="MobiDB-lite"/>
    </source>
</evidence>
<evidence type="ECO:0000256" key="4">
    <source>
        <dbReference type="ARBA" id="ARBA00022673"/>
    </source>
</evidence>
<keyword evidence="2" id="KW-0813">Transport</keyword>
<keyword evidence="10" id="KW-1133">Transmembrane helix</keyword>
<dbReference type="InterPro" id="IPR002035">
    <property type="entry name" value="VWF_A"/>
</dbReference>
<dbReference type="SMART" id="SM00327">
    <property type="entry name" value="VWA"/>
    <property type="match status" value="1"/>
</dbReference>
<evidence type="ECO:0000259" key="18">
    <source>
        <dbReference type="PROSITE" id="PS50234"/>
    </source>
</evidence>
<evidence type="ECO:0000256" key="6">
    <source>
        <dbReference type="ARBA" id="ARBA00022723"/>
    </source>
</evidence>
<keyword evidence="4" id="KW-0107">Calcium channel</keyword>
<evidence type="ECO:0000313" key="19">
    <source>
        <dbReference type="WBParaSite" id="MCU_000054-RD"/>
    </source>
</evidence>
<dbReference type="InterPro" id="IPR013680">
    <property type="entry name" value="VDCC_a2/dsu"/>
</dbReference>
<evidence type="ECO:0000256" key="14">
    <source>
        <dbReference type="ARBA" id="ARBA00023180"/>
    </source>
</evidence>
<dbReference type="InterPro" id="IPR013608">
    <property type="entry name" value="VWA_N"/>
</dbReference>
<evidence type="ECO:0000256" key="8">
    <source>
        <dbReference type="ARBA" id="ARBA00022837"/>
    </source>
</evidence>
<dbReference type="InterPro" id="IPR051173">
    <property type="entry name" value="Ca_channel_alpha-2/delta"/>
</dbReference>
<feature type="region of interest" description="Disordered" evidence="16">
    <location>
        <begin position="857"/>
        <end position="918"/>
    </location>
</feature>
<dbReference type="GO" id="GO:0005245">
    <property type="term" value="F:voltage-gated calcium channel activity"/>
    <property type="evidence" value="ECO:0007669"/>
    <property type="project" value="TreeGrafter"/>
</dbReference>
<evidence type="ECO:0000256" key="13">
    <source>
        <dbReference type="ARBA" id="ARBA00023157"/>
    </source>
</evidence>
<evidence type="ECO:0000256" key="5">
    <source>
        <dbReference type="ARBA" id="ARBA00022692"/>
    </source>
</evidence>
<evidence type="ECO:0000256" key="11">
    <source>
        <dbReference type="ARBA" id="ARBA00023065"/>
    </source>
</evidence>
<keyword evidence="7 17" id="KW-0732">Signal</keyword>
<dbReference type="PANTHER" id="PTHR10166:SF37">
    <property type="entry name" value="STOLID, ISOFORM H"/>
    <property type="match status" value="1"/>
</dbReference>
<reference evidence="19" key="1">
    <citation type="submission" date="2019-11" db="UniProtKB">
        <authorList>
            <consortium name="WormBaseParasite"/>
        </authorList>
    </citation>
    <scope>IDENTIFICATION</scope>
</reference>
<keyword evidence="6" id="KW-0479">Metal-binding</keyword>
<feature type="domain" description="VWFA" evidence="18">
    <location>
        <begin position="218"/>
        <end position="410"/>
    </location>
</feature>
<feature type="compositionally biased region" description="Polar residues" evidence="16">
    <location>
        <begin position="986"/>
        <end position="996"/>
    </location>
</feature>
<evidence type="ECO:0000256" key="9">
    <source>
        <dbReference type="ARBA" id="ARBA00022882"/>
    </source>
</evidence>
<feature type="signal peptide" evidence="17">
    <location>
        <begin position="1"/>
        <end position="19"/>
    </location>
</feature>
<keyword evidence="12" id="KW-0472">Membrane</keyword>
<dbReference type="GO" id="GO:0046872">
    <property type="term" value="F:metal ion binding"/>
    <property type="evidence" value="ECO:0007669"/>
    <property type="project" value="UniProtKB-KW"/>
</dbReference>
<evidence type="ECO:0000256" key="17">
    <source>
        <dbReference type="SAM" id="SignalP"/>
    </source>
</evidence>
<dbReference type="PROSITE" id="PS50234">
    <property type="entry name" value="VWFA"/>
    <property type="match status" value="1"/>
</dbReference>
<evidence type="ECO:0000256" key="2">
    <source>
        <dbReference type="ARBA" id="ARBA00022448"/>
    </source>
</evidence>
<evidence type="ECO:0000256" key="7">
    <source>
        <dbReference type="ARBA" id="ARBA00022729"/>
    </source>
</evidence>
<organism evidence="19">
    <name type="scientific">Mesocestoides corti</name>
    <name type="common">Flatworm</name>
    <dbReference type="NCBI Taxonomy" id="53468"/>
    <lineage>
        <taxon>Eukaryota</taxon>
        <taxon>Metazoa</taxon>
        <taxon>Spiralia</taxon>
        <taxon>Lophotrochozoa</taxon>
        <taxon>Platyhelminthes</taxon>
        <taxon>Cestoda</taxon>
        <taxon>Eucestoda</taxon>
        <taxon>Cyclophyllidea</taxon>
        <taxon>Mesocestoididae</taxon>
        <taxon>Mesocestoides</taxon>
    </lineage>
</organism>
<keyword evidence="3" id="KW-0109">Calcium transport</keyword>
<protein>
    <submittedName>
        <fullName evidence="19">VGCC_alpha2 domain-containing protein</fullName>
    </submittedName>
</protein>
<evidence type="ECO:0000256" key="15">
    <source>
        <dbReference type="ARBA" id="ARBA00023303"/>
    </source>
</evidence>
<evidence type="ECO:0000256" key="3">
    <source>
        <dbReference type="ARBA" id="ARBA00022568"/>
    </source>
</evidence>
<keyword evidence="5" id="KW-0812">Transmembrane</keyword>
<evidence type="ECO:0000256" key="1">
    <source>
        <dbReference type="ARBA" id="ARBA00004479"/>
    </source>
</evidence>
<name>A0A5K3EF42_MESCO</name>
<feature type="region of interest" description="Disordered" evidence="16">
    <location>
        <begin position="984"/>
        <end position="1029"/>
    </location>
</feature>
<dbReference type="InterPro" id="IPR036465">
    <property type="entry name" value="vWFA_dom_sf"/>
</dbReference>
<comment type="subcellular location">
    <subcellularLocation>
        <location evidence="1">Membrane</location>
        <topology evidence="1">Single-pass type I membrane protein</topology>
    </subcellularLocation>
</comment>
<keyword evidence="8" id="KW-0106">Calcium</keyword>
<keyword evidence="9" id="KW-0851">Voltage-gated channel</keyword>
<keyword evidence="15" id="KW-0407">Ion channel</keyword>
<keyword evidence="14" id="KW-0325">Glycoprotein</keyword>
<feature type="region of interest" description="Disordered" evidence="16">
    <location>
        <begin position="646"/>
        <end position="670"/>
    </location>
</feature>
<evidence type="ECO:0000256" key="10">
    <source>
        <dbReference type="ARBA" id="ARBA00022989"/>
    </source>
</evidence>
<feature type="chain" id="PRO_5024447649" evidence="17">
    <location>
        <begin position="20"/>
        <end position="1308"/>
    </location>
</feature>
<proteinExistence type="predicted"/>
<dbReference type="Gene3D" id="3.40.50.410">
    <property type="entry name" value="von Willebrand factor, type A domain"/>
    <property type="match status" value="1"/>
</dbReference>
<dbReference type="PANTHER" id="PTHR10166">
    <property type="entry name" value="VOLTAGE-DEPENDENT CALCIUM CHANNEL SUBUNIT ALPHA-2/DELTA-RELATED"/>
    <property type="match status" value="1"/>
</dbReference>
<dbReference type="GO" id="GO:0005891">
    <property type="term" value="C:voltage-gated calcium channel complex"/>
    <property type="evidence" value="ECO:0007669"/>
    <property type="project" value="TreeGrafter"/>
</dbReference>
<dbReference type="Pfam" id="PF08399">
    <property type="entry name" value="VWA_N"/>
    <property type="match status" value="1"/>
</dbReference>